<feature type="domain" description="Major facilitator superfamily (MFS) profile" evidence="6">
    <location>
        <begin position="27"/>
        <end position="491"/>
    </location>
</feature>
<dbReference type="PANTHER" id="PTHR42718">
    <property type="entry name" value="MAJOR FACILITATOR SUPERFAMILY MULTIDRUG TRANSPORTER MFSC"/>
    <property type="match status" value="1"/>
</dbReference>
<dbReference type="GO" id="GO:0016020">
    <property type="term" value="C:membrane"/>
    <property type="evidence" value="ECO:0007669"/>
    <property type="project" value="UniProtKB-SubCell"/>
</dbReference>
<feature type="transmembrane region" description="Helical" evidence="5">
    <location>
        <begin position="26"/>
        <end position="49"/>
    </location>
</feature>
<dbReference type="Proteomes" id="UP000594800">
    <property type="component" value="Chromosome"/>
</dbReference>
<dbReference type="CDD" id="cd17321">
    <property type="entry name" value="MFS_MMR_MDR_like"/>
    <property type="match status" value="1"/>
</dbReference>
<organism evidence="7 8">
    <name type="scientific">Pontivivens ytuae</name>
    <dbReference type="NCBI Taxonomy" id="2789856"/>
    <lineage>
        <taxon>Bacteria</taxon>
        <taxon>Pseudomonadati</taxon>
        <taxon>Pseudomonadota</taxon>
        <taxon>Alphaproteobacteria</taxon>
        <taxon>Rhodobacterales</taxon>
        <taxon>Paracoccaceae</taxon>
        <taxon>Pontivivens</taxon>
    </lineage>
</organism>
<sequence>MESAMTTATAAPGGQETFCPKKRRRFVLIAAILASAMGFIDGSVVSVAVPAMRESLNASLADIQWVNNAYMLTLSAFILVGGAAGDRYGVARVFVWGIGLFVVASVLCALAPTVETLIPARALKGIGAAIMVPGSLAIISKSYPKGERGQAIGIWAAASAVTTAIGPILGGAILSAGNAEFWRVIFLINLPIGAIALWLLIVKVPRDEAEHDDPLDWTGAALATLALGLIAWAMTGPEGENGVPDTGHIATFGIAGLAALVAFVVWEGRAKHPMMPLRLFAMPGFASANAVTFTLYFALGAVLFYLPMTLISGWGISEVQVTLLFLPLTLFIAPMSAPIGKLADKVGPAPLIGAGSACVALAYASLAYGIGWQSFWAHVLPSMALMGFGMGLVVSPLSAAVMGSVEDEDSGAASGINNAISRMAGLVAVAAMGGVAAAAFAGAGGDVTIGFGDPDAGADPTSAGFAAIAWVTAALSALSSALAFTTLRWGPPQPD</sequence>
<feature type="transmembrane region" description="Helical" evidence="5">
    <location>
        <begin position="423"/>
        <end position="443"/>
    </location>
</feature>
<feature type="transmembrane region" description="Helical" evidence="5">
    <location>
        <begin position="286"/>
        <end position="307"/>
    </location>
</feature>
<reference evidence="7 8" key="1">
    <citation type="submission" date="2020-11" db="EMBL/GenBank/DDBJ databases">
        <title>Description of Pontivivens ytuae sp. nov. isolated from deep sea sediment of Mariana Trench.</title>
        <authorList>
            <person name="Wang Z."/>
            <person name="Sun Q.-L."/>
            <person name="Xu X.-D."/>
            <person name="Tang Y.-Z."/>
            <person name="Zhang J."/>
        </authorList>
    </citation>
    <scope>NUCLEOTIDE SEQUENCE [LARGE SCALE GENOMIC DNA]</scope>
    <source>
        <strain evidence="7 8">MT2928</strain>
    </source>
</reference>
<feature type="transmembrane region" description="Helical" evidence="5">
    <location>
        <begin position="351"/>
        <end position="371"/>
    </location>
</feature>
<dbReference type="GO" id="GO:0022857">
    <property type="term" value="F:transmembrane transporter activity"/>
    <property type="evidence" value="ECO:0007669"/>
    <property type="project" value="InterPro"/>
</dbReference>
<evidence type="ECO:0000313" key="7">
    <source>
        <dbReference type="EMBL" id="QPH54272.1"/>
    </source>
</evidence>
<keyword evidence="2 5" id="KW-0812">Transmembrane</keyword>
<dbReference type="Pfam" id="PF07690">
    <property type="entry name" value="MFS_1"/>
    <property type="match status" value="1"/>
</dbReference>
<dbReference type="AlphaFoldDB" id="A0A7S9LS29"/>
<dbReference type="Gene3D" id="1.20.1720.10">
    <property type="entry name" value="Multidrug resistance protein D"/>
    <property type="match status" value="1"/>
</dbReference>
<feature type="transmembrane region" description="Helical" evidence="5">
    <location>
        <begin position="93"/>
        <end position="112"/>
    </location>
</feature>
<keyword evidence="8" id="KW-1185">Reference proteome</keyword>
<gene>
    <name evidence="7" type="ORF">I0K15_00390</name>
</gene>
<keyword evidence="3 5" id="KW-1133">Transmembrane helix</keyword>
<keyword evidence="4 5" id="KW-0472">Membrane</keyword>
<dbReference type="SUPFAM" id="SSF103473">
    <property type="entry name" value="MFS general substrate transporter"/>
    <property type="match status" value="1"/>
</dbReference>
<protein>
    <submittedName>
        <fullName evidence="7">MFS transporter</fullName>
    </submittedName>
</protein>
<dbReference type="InterPro" id="IPR020846">
    <property type="entry name" value="MFS_dom"/>
</dbReference>
<accession>A0A7S9LS29</accession>
<feature type="transmembrane region" description="Helical" evidence="5">
    <location>
        <begin position="181"/>
        <end position="202"/>
    </location>
</feature>
<dbReference type="PANTHER" id="PTHR42718:SF42">
    <property type="entry name" value="EXPORT PROTEIN"/>
    <property type="match status" value="1"/>
</dbReference>
<feature type="transmembrane region" description="Helical" evidence="5">
    <location>
        <begin position="319"/>
        <end position="339"/>
    </location>
</feature>
<dbReference type="EMBL" id="CP064942">
    <property type="protein sequence ID" value="QPH54272.1"/>
    <property type="molecule type" value="Genomic_DNA"/>
</dbReference>
<dbReference type="Gene3D" id="1.20.1250.20">
    <property type="entry name" value="MFS general substrate transporter like domains"/>
    <property type="match status" value="1"/>
</dbReference>
<evidence type="ECO:0000256" key="2">
    <source>
        <dbReference type="ARBA" id="ARBA00022692"/>
    </source>
</evidence>
<evidence type="ECO:0000256" key="4">
    <source>
        <dbReference type="ARBA" id="ARBA00023136"/>
    </source>
</evidence>
<evidence type="ECO:0000256" key="5">
    <source>
        <dbReference type="SAM" id="Phobius"/>
    </source>
</evidence>
<feature type="transmembrane region" description="Helical" evidence="5">
    <location>
        <begin position="383"/>
        <end position="402"/>
    </location>
</feature>
<evidence type="ECO:0000313" key="8">
    <source>
        <dbReference type="Proteomes" id="UP000594800"/>
    </source>
</evidence>
<feature type="transmembrane region" description="Helical" evidence="5">
    <location>
        <begin position="151"/>
        <end position="175"/>
    </location>
</feature>
<feature type="transmembrane region" description="Helical" evidence="5">
    <location>
        <begin position="246"/>
        <end position="266"/>
    </location>
</feature>
<dbReference type="InterPro" id="IPR036259">
    <property type="entry name" value="MFS_trans_sf"/>
</dbReference>
<dbReference type="PROSITE" id="PS50850">
    <property type="entry name" value="MFS"/>
    <property type="match status" value="1"/>
</dbReference>
<evidence type="ECO:0000256" key="3">
    <source>
        <dbReference type="ARBA" id="ARBA00022989"/>
    </source>
</evidence>
<feature type="transmembrane region" description="Helical" evidence="5">
    <location>
        <begin position="118"/>
        <end position="139"/>
    </location>
</feature>
<feature type="transmembrane region" description="Helical" evidence="5">
    <location>
        <begin position="463"/>
        <end position="484"/>
    </location>
</feature>
<feature type="transmembrane region" description="Helical" evidence="5">
    <location>
        <begin position="214"/>
        <end position="234"/>
    </location>
</feature>
<proteinExistence type="predicted"/>
<evidence type="ECO:0000259" key="6">
    <source>
        <dbReference type="PROSITE" id="PS50850"/>
    </source>
</evidence>
<comment type="subcellular location">
    <subcellularLocation>
        <location evidence="1">Membrane</location>
        <topology evidence="1">Multi-pass membrane protein</topology>
    </subcellularLocation>
</comment>
<feature type="transmembrane region" description="Helical" evidence="5">
    <location>
        <begin position="69"/>
        <end position="86"/>
    </location>
</feature>
<evidence type="ECO:0000256" key="1">
    <source>
        <dbReference type="ARBA" id="ARBA00004141"/>
    </source>
</evidence>
<name>A0A7S9LS29_9RHOB</name>
<dbReference type="InterPro" id="IPR011701">
    <property type="entry name" value="MFS"/>
</dbReference>
<dbReference type="KEGG" id="poz:I0K15_00390"/>